<feature type="compositionally biased region" description="Basic and acidic residues" evidence="4">
    <location>
        <begin position="2631"/>
        <end position="2641"/>
    </location>
</feature>
<keyword evidence="3" id="KW-0175">Coiled coil</keyword>
<dbReference type="Gene3D" id="1.10.287.1490">
    <property type="match status" value="1"/>
</dbReference>
<feature type="compositionally biased region" description="Low complexity" evidence="4">
    <location>
        <begin position="3330"/>
        <end position="3340"/>
    </location>
</feature>
<feature type="compositionally biased region" description="Polar residues" evidence="4">
    <location>
        <begin position="2731"/>
        <end position="2760"/>
    </location>
</feature>
<dbReference type="PROSITE" id="PS50853">
    <property type="entry name" value="FN3"/>
    <property type="match status" value="1"/>
</dbReference>
<dbReference type="SMART" id="SM00326">
    <property type="entry name" value="SH3"/>
    <property type="match status" value="1"/>
</dbReference>
<dbReference type="Proteomes" id="UP000887568">
    <property type="component" value="Unplaced"/>
</dbReference>
<feature type="region of interest" description="Disordered" evidence="4">
    <location>
        <begin position="2950"/>
        <end position="3094"/>
    </location>
</feature>
<dbReference type="InterPro" id="IPR024836">
    <property type="entry name" value="JAKMIP"/>
</dbReference>
<protein>
    <submittedName>
        <fullName evidence="7">Uncharacterized protein</fullName>
    </submittedName>
</protein>
<dbReference type="GO" id="GO:0008017">
    <property type="term" value="F:microtubule binding"/>
    <property type="evidence" value="ECO:0007669"/>
    <property type="project" value="InterPro"/>
</dbReference>
<feature type="region of interest" description="Disordered" evidence="4">
    <location>
        <begin position="399"/>
        <end position="428"/>
    </location>
</feature>
<feature type="compositionally biased region" description="Low complexity" evidence="4">
    <location>
        <begin position="280"/>
        <end position="292"/>
    </location>
</feature>
<evidence type="ECO:0000313" key="8">
    <source>
        <dbReference type="Proteomes" id="UP000887568"/>
    </source>
</evidence>
<feature type="region of interest" description="Disordered" evidence="4">
    <location>
        <begin position="64"/>
        <end position="90"/>
    </location>
</feature>
<feature type="compositionally biased region" description="Low complexity" evidence="4">
    <location>
        <begin position="2613"/>
        <end position="2622"/>
    </location>
</feature>
<evidence type="ECO:0000256" key="4">
    <source>
        <dbReference type="SAM" id="MobiDB-lite"/>
    </source>
</evidence>
<keyword evidence="8" id="KW-1185">Reference proteome</keyword>
<proteinExistence type="predicted"/>
<feature type="region of interest" description="Disordered" evidence="4">
    <location>
        <begin position="1"/>
        <end position="23"/>
    </location>
</feature>
<feature type="compositionally biased region" description="Basic residues" evidence="4">
    <location>
        <begin position="4375"/>
        <end position="4388"/>
    </location>
</feature>
<dbReference type="InterPro" id="IPR036028">
    <property type="entry name" value="SH3-like_dom_sf"/>
</dbReference>
<feature type="coiled-coil region" evidence="3">
    <location>
        <begin position="3101"/>
        <end position="3200"/>
    </location>
</feature>
<feature type="compositionally biased region" description="Polar residues" evidence="4">
    <location>
        <begin position="3645"/>
        <end position="3663"/>
    </location>
</feature>
<dbReference type="GO" id="GO:0019900">
    <property type="term" value="F:kinase binding"/>
    <property type="evidence" value="ECO:0007669"/>
    <property type="project" value="InterPro"/>
</dbReference>
<feature type="compositionally biased region" description="Basic and acidic residues" evidence="4">
    <location>
        <begin position="399"/>
        <end position="410"/>
    </location>
</feature>
<keyword evidence="1 2" id="KW-0728">SH3 domain</keyword>
<evidence type="ECO:0000256" key="2">
    <source>
        <dbReference type="PROSITE-ProRule" id="PRU00192"/>
    </source>
</evidence>
<feature type="region of interest" description="Disordered" evidence="4">
    <location>
        <begin position="1016"/>
        <end position="1040"/>
    </location>
</feature>
<feature type="compositionally biased region" description="Basic and acidic residues" evidence="4">
    <location>
        <begin position="3422"/>
        <end position="3435"/>
    </location>
</feature>
<feature type="compositionally biased region" description="Basic and acidic residues" evidence="4">
    <location>
        <begin position="1949"/>
        <end position="1962"/>
    </location>
</feature>
<dbReference type="GeneID" id="119740163"/>
<dbReference type="RefSeq" id="XP_038071301.1">
    <property type="nucleotide sequence ID" value="XM_038215373.1"/>
</dbReference>
<feature type="compositionally biased region" description="Polar residues" evidence="4">
    <location>
        <begin position="3458"/>
        <end position="3471"/>
    </location>
</feature>
<dbReference type="InterPro" id="IPR003961">
    <property type="entry name" value="FN3_dom"/>
</dbReference>
<feature type="compositionally biased region" description="Basic and acidic residues" evidence="4">
    <location>
        <begin position="4394"/>
        <end position="4410"/>
    </location>
</feature>
<feature type="region of interest" description="Disordered" evidence="4">
    <location>
        <begin position="1127"/>
        <end position="1172"/>
    </location>
</feature>
<accession>A0A914B4W3</accession>
<dbReference type="OrthoDB" id="6424487at2759"/>
<reference evidence="7" key="1">
    <citation type="submission" date="2022-11" db="UniProtKB">
        <authorList>
            <consortium name="EnsemblMetazoa"/>
        </authorList>
    </citation>
    <scope>IDENTIFICATION</scope>
</reference>
<dbReference type="CDD" id="cd00063">
    <property type="entry name" value="FN3"/>
    <property type="match status" value="1"/>
</dbReference>
<dbReference type="PANTHER" id="PTHR18935">
    <property type="entry name" value="GOLGIN SUBFAMILY A MEMBER 4-LIKE ISOFORM X1"/>
    <property type="match status" value="1"/>
</dbReference>
<feature type="region of interest" description="Disordered" evidence="4">
    <location>
        <begin position="2259"/>
        <end position="2286"/>
    </location>
</feature>
<feature type="region of interest" description="Disordered" evidence="4">
    <location>
        <begin position="2216"/>
        <end position="2236"/>
    </location>
</feature>
<feature type="compositionally biased region" description="Pro residues" evidence="4">
    <location>
        <begin position="2705"/>
        <end position="2717"/>
    </location>
</feature>
<feature type="coiled-coil region" evidence="3">
    <location>
        <begin position="819"/>
        <end position="977"/>
    </location>
</feature>
<feature type="compositionally biased region" description="Pro residues" evidence="4">
    <location>
        <begin position="2658"/>
        <end position="2669"/>
    </location>
</feature>
<feature type="coiled-coil region" evidence="3">
    <location>
        <begin position="2319"/>
        <end position="2357"/>
    </location>
</feature>
<feature type="region of interest" description="Disordered" evidence="4">
    <location>
        <begin position="593"/>
        <end position="614"/>
    </location>
</feature>
<feature type="domain" description="Fibronectin type-III" evidence="6">
    <location>
        <begin position="4177"/>
        <end position="4272"/>
    </location>
</feature>
<dbReference type="Gene3D" id="1.20.5.340">
    <property type="match status" value="1"/>
</dbReference>
<feature type="region of interest" description="Disordered" evidence="4">
    <location>
        <begin position="2565"/>
        <end position="2814"/>
    </location>
</feature>
<dbReference type="SUPFAM" id="SSF49265">
    <property type="entry name" value="Fibronectin type III"/>
    <property type="match status" value="1"/>
</dbReference>
<feature type="compositionally biased region" description="Low complexity" evidence="4">
    <location>
        <begin position="2685"/>
        <end position="2695"/>
    </location>
</feature>
<feature type="region of interest" description="Disordered" evidence="4">
    <location>
        <begin position="1944"/>
        <end position="1991"/>
    </location>
</feature>
<dbReference type="Pfam" id="PF25523">
    <property type="entry name" value="Ig_RIMBP2"/>
    <property type="match status" value="1"/>
</dbReference>
<dbReference type="PANTHER" id="PTHR18935:SF8">
    <property type="entry name" value="GOLGIN SUBFAMILY A MEMBER 4-LIKE ISOFORM X1"/>
    <property type="match status" value="1"/>
</dbReference>
<dbReference type="Gene3D" id="2.60.40.10">
    <property type="entry name" value="Immunoglobulins"/>
    <property type="match status" value="1"/>
</dbReference>
<dbReference type="InterPro" id="IPR013783">
    <property type="entry name" value="Ig-like_fold"/>
</dbReference>
<evidence type="ECO:0000259" key="6">
    <source>
        <dbReference type="PROSITE" id="PS50853"/>
    </source>
</evidence>
<feature type="compositionally biased region" description="Basic and acidic residues" evidence="4">
    <location>
        <begin position="2575"/>
        <end position="2593"/>
    </location>
</feature>
<dbReference type="InterPro" id="IPR001452">
    <property type="entry name" value="SH3_domain"/>
</dbReference>
<feature type="region of interest" description="Disordered" evidence="4">
    <location>
        <begin position="3267"/>
        <end position="3511"/>
    </location>
</feature>
<feature type="coiled-coil region" evidence="3">
    <location>
        <begin position="680"/>
        <end position="795"/>
    </location>
</feature>
<dbReference type="InterPro" id="IPR057884">
    <property type="entry name" value="FN3_RIM-BP1/2/3"/>
</dbReference>
<dbReference type="InterPro" id="IPR036116">
    <property type="entry name" value="FN3_sf"/>
</dbReference>
<feature type="domain" description="SH3" evidence="5">
    <location>
        <begin position="4304"/>
        <end position="4371"/>
    </location>
</feature>
<evidence type="ECO:0000256" key="1">
    <source>
        <dbReference type="ARBA" id="ARBA00022443"/>
    </source>
</evidence>
<evidence type="ECO:0000256" key="3">
    <source>
        <dbReference type="SAM" id="Coils"/>
    </source>
</evidence>
<feature type="region of interest" description="Disordered" evidence="4">
    <location>
        <begin position="521"/>
        <end position="550"/>
    </location>
</feature>
<sequence length="4438" mass="498687">MSSSKIPKATPRSGKTMYVPGSSAEAQNANLRVVVDELRAHVSHLKKDLEAEKAHVKELKREKLSEVKSVRDQEQQKATQSLSELRSKLGHEKQRELAALRESLKKQHDQEINRLLKQKQELLARTQGEAQRERETHYLKVKQQVWAEAKEEVKRTFEMDKGKLLAEMDELRRGKRKVEEELNDAVAGDRQRAADLRRQWGEHQRELEQLKKDARRDIQRLMEELKSKDRVISELEKELGHKTGYSQRLQNEKESLSNLLNLSKMAESWDQRSAVAGQESPASSGQASLSSPTVGNEEEEKKLHRKIADLNTALRKLEDRNKQLIEDKADLERKIRTSSEARNTTPLIEKNKRLVRKIKDLEGSKKKLDERNKALAEENQKLRSLKENMRCRLERENQSLRKVLSKERQQTQRGGTNSRTDQEAEVEDREEELRKLRVEVQEQFLEIVELKQAALEQERLAKATPDHSQSRLPVPISRPRSASLTPFSLDEDPGMRSRSGSLDTSILSPLVLSDCEDGFEEDFSEDQLSARQQGDDSKMREGKQPTPGQRIKKLLKQNKELEEKCSKLEWSLQDSKDQNELLEFRILELEEQDAVTPVPSPSSASEEENKQRVKSLEGHLLEKESLLQSLQQEVDSQREHVRQMEEVKEQELINMHRSQKLANEGDPALQHQLQLAKMRVSDLERTEAHLHSRIQELEDQLAQLQEDIHLGLAERNRERTDLEAEITSWRENSKELTGERDEILERLRDLEVQQETLLEEGEKLQKKLKKKEQAETNLKRQIEKLTAELSALHEITSPSECNNTNESNNKATMENSQDVNALQQKVQQLELVKESLEAKLRDVEELVLNSDFSSEESLRDKIAELEQANKLLTRQLKQSQASDVDSKEVVEKAVADARDTEKALQGRIQELQQSEQSLLDRVAQLEVQDSAWRSQVDSLQDRVQEFEEMRQQLKGKLDEAEERIEELQVAEKFARDELSASHGASSFLGESLGLMGELASLAEEEYVEVEEEDVLELLPESQEPKVQELPEEKDEGDPEKEYRIAQLEKSETELMEKVQVLEQSNVELDDLCQELKSQALECAEENETLKQKLQELEELQAQIPEMVRVLEEAEEEKMALKEMVKELESEVEHLKRGGSNKDMDQNDLGSKEDERELEKELEAVKEENLDLSDKLTDEHRKLQELRRANEQLKEQLQFQTLDDQNLSETTERHEIVEELQQELLLSKSEKAQLEEQLQTECKELKSVINALQASKEKLEQQLESSEYELSRLEEISSELHLELEHRIEDLEREKEELEKHLEEALEQKHNSYTPESEKFLQEQIQLENENQDLLQKLASAEEECSKLQERIGLMEQGLQEQKSELKVARKDSMRRSLECGDSTRELADVKKRLKELEDVESQFFDQTEVLSKMEKETKDLKRQIEDTEENRGKITSLNDQLDAQNQELHELRETITDLKDAKENLQDKLDVEAELLEETSEKLEMVQSEFDTAKEELNLQREKLEQAGERVHDLEGQLSKLEELENENQKLQSIVNASTVSGEDEELDSKESLKLRVTELTEREEELQLQISELEERQLAYEETIAQADLIVSETHQKLSDQNELLEAKERELQNLRDQLESGREEEVSHKLQLLDDTTHELERKNKQLEVGEEKLKELMNSVKVYEEKCQLKEEKLQELEQEEIRLASKMESLQEPSSPESQDIVEPVIQAHTAATQDSASAPESSSDAAALADKIQVMKQNEEALQQRIEHFQERQAAFEETLAQADVMLTESKQKLDDRTKLSEIQENELLELKENIAHLKEEKSTFDVACAENLEKKSRLLEETSQELKMKSEELNKLRDELEMLTQNLESSNRKCKDLEERLQGLEHSEIENEHSTSEEESVASLRKKIANMTNHEETLQQKIIELEERQSAFEETLAQADVIMTERESGFVEQISELQSSHSDLQEKLRRVSESKKQGLGSQSSDEDEDKGTEEFSVFSPDATADALEVERNNSGLEEEIAKLKGSEQELLKVVENYKTLEKTLRSTNDELQEQLDLVRDKIKQLENALEERGPDNDLQAQLEELKTGVQLHEETNLRLKEEITNLKETIANLQDQLLQSPNQQISEDGFIKPGTLTDEDELIKPQIVVTEEAQVPFELDLKQTIGRLEQEVNEAKNQLKDAEAARDSLKAEAAEKDATVERLEKANVALQDDIDITTTRIEELEQQLSQISQENNNVTSSQRSQSQSEEIVKELQDTIQVLQNKLETTEKVKPELQKDVERTAQSKGEEGKELNKTEQLRTQELEKSVEWFKKEMASANSERVKTTNRLTEIVQFNREIKKDLRELEESEKILRTDNSRLKQEKDLLNEKLSTFGICGEDLLKELMTAQGTEEVADMQDGMTKRKVGYQPSLNINKGCQTGPLTYIPNECLLATILIEDFEMTLKEFLEALPHGHSPTDPVLLKEGKNFFVEFNKLFIGKCRTPRARLLRGLSKKLPVVKPQPERVKKKPIYPSMPGEECFKEQGGSEERKLRPLEAASPTSRKRMVDEFVAALWDLPWEIPPDVDWDNASIWYPNEEEMEEDSIDASECRQVEEEPTSECRKELVVELETLPPALPESTLRKRTGSMSSDSLSGDPPPLPEDSPPRRVIRNDSLEVEDEEKPDDKEDLPASPPPLPASSPPRKPDSSSQSPNQPGGIISSFRSPSFESRSETDNQELPPPLPKTSPPGKPKTSTAPSNRDQWRSSLTALYSDSQNGPPDIRYQTQQASVSTDPESDASSSTDTLTDHETCRQDVTNDKNSGPKGDHRDGAARANSTHRPASFDSGLDTVSSITEQEVEAITAASVFAGPDHSLRLPRAPGTPGTSLAKPATPMWLKQMMDWQTADKEKEETDLGRLKTSIDTMEKQLQEKEEVVKELRQSEESLKKKLRDFGDLRPLKLQLQTKDIDLQDRERQVALLKSEVRQREREVNSLQTKLEGMKLGQQDINQTDQMNKAAEISRLKQKLEQSQESLRAKEQELKSKEDEEGRAKEEIEKKERELSSKEEALEKQSEELKNLEAAVKEHQQHSANSTDHADAARSRDMSSHDTSPDSRPGEAKSHDSRAHELHLSSALDVLTRENEELRGRAQRLATMEDRWAELQEQLAESRHSNRDQDALQRKLHMAEEMLREKTSEELHLAEDNAALEDRVRHLEEQKRKREGIEEDYICIKEQFDDMEHKKNEAEISVAPLKAKVSYLLQKCKERDTIIRRFAAELEQLRPDRTEQLLTEVSDLSAVDLPDERFNEPLPVDGRGRRVRGAVSEASKDRRRRGGDIGRQRVDKISKSLNDVRMDDLSDDDELGRLSTSRGRSSLDPLSGSLDNLGPGISLQELMKRTSGSRSRSHLTPSREAEEADLLRSVLDASPTRTKPATRLARGARSPSRGKRRGISPTRNDLSREIHDAYRDDGLLDLSNRGSPSRARPQDFVDPLTPSTLRQSPLFSSRQQERNRQPFQFDSSSGNVDDFSPSPEGIRSSPTVSYPGTNVHPSLLPSSLTINSTPLVTAPSPARNPLLQSQPWVGHQTLNSTQGQAYAATTATQSGNVKSVNGPSTTSTTSVTHNGAAFGLLNGSVANSNLTAPGMGTVRGTTGQHPVASESGLRPVTDQPSPANDAMGFNTGRLQTGSGMSQARPENTASKAFGSAAVHPGIPVQAGRSVHGAVGDFTQPRESIASGVPLTPNGHSLNVVQAGNVSQTPMNRRLGLDQLGSSRQGVDAPAVHHGKSSLVAHPATEETSGLPTPSLQQINTVSGTSQPHVSANASNIQPGVGSSITRSHLVSETSSGFPTFGAQQINARSGTSQPAANVPNVQPGLGSPITRSHLVSETPLGLPTSGVQQHNAGHGTSQPGANVPNVQPGLGSPIAQSHLVSQTSAGLPTLGAQQIVTSGTSQSGQVGVGASDFLRTHPVSGAPLVSPSVSTHQTNGVTGTSHPQFVASSAASVQPEVGSSNLHAGFRGHVNNTSHAGGSNGLPQHHVVSTSAMHHRSLPSGFASQASVIGLHQQGIPYMHTNQQQSANTTILNVTSGSQNGHVTLSPSSAYPSSTSHNPMMPLPGNGHMTPTVPAAGTQIPRVPSNNFSSTPLIASTGLHPSHHAAPSNGTPLHHHNLLRGVDVPDQSGARHHGIRTQVNGRWDQHLPFRGVTRTPHVQGAPQPPRSLTVSKVIGRHGAVVTWRPPDLDDLGQSNGLEVVGYKIFVDGRQKQFVTNAHLTKALVEGVNLRTVQSFGIQTVSATGQTSPIVSTHFEDPGHLSSSWSDSVMTVSSVGRGAVPSDGSSVVSEESQERLFMAVYNYNPIEHSPNHYPTYELAFEEGDIITVYGTIRPDGFYQGKVRGTRGLVPSNFIEEISMAGSHHSKKKHGHKKSHRNGMGDTHSHRDGDRRGSKEHSRTPTKTPTKTPSKNREDHKRHGSSNQSRI</sequence>
<feature type="region of interest" description="Disordered" evidence="4">
    <location>
        <begin position="461"/>
        <end position="502"/>
    </location>
</feature>
<feature type="compositionally biased region" description="Basic and acidic residues" evidence="4">
    <location>
        <begin position="3299"/>
        <end position="3321"/>
    </location>
</feature>
<feature type="compositionally biased region" description="Polar residues" evidence="4">
    <location>
        <begin position="3501"/>
        <end position="3511"/>
    </location>
</feature>
<dbReference type="OMA" id="KEPMDRD"/>
<feature type="compositionally biased region" description="Basic and acidic residues" evidence="4">
    <location>
        <begin position="64"/>
        <end position="75"/>
    </location>
</feature>
<feature type="compositionally biased region" description="Basic and acidic residues" evidence="4">
    <location>
        <begin position="3061"/>
        <end position="3094"/>
    </location>
</feature>
<feature type="compositionally biased region" description="Polar residues" evidence="4">
    <location>
        <begin position="3363"/>
        <end position="3373"/>
    </location>
</feature>
<feature type="region of interest" description="Disordered" evidence="4">
    <location>
        <begin position="797"/>
        <end position="816"/>
    </location>
</feature>
<evidence type="ECO:0000313" key="7">
    <source>
        <dbReference type="EnsemblMetazoa" id="XP_038071301.1"/>
    </source>
</evidence>
<feature type="region of interest" description="Disordered" evidence="4">
    <location>
        <begin position="2838"/>
        <end position="2859"/>
    </location>
</feature>
<evidence type="ECO:0000259" key="5">
    <source>
        <dbReference type="PROSITE" id="PS50002"/>
    </source>
</evidence>
<feature type="coiled-coil region" evidence="3">
    <location>
        <begin position="161"/>
        <end position="238"/>
    </location>
</feature>
<dbReference type="Gene3D" id="2.30.30.40">
    <property type="entry name" value="SH3 Domains"/>
    <property type="match status" value="1"/>
</dbReference>
<feature type="region of interest" description="Disordered" evidence="4">
    <location>
        <begin position="270"/>
        <end position="303"/>
    </location>
</feature>
<feature type="compositionally biased region" description="Basic and acidic residues" evidence="4">
    <location>
        <begin position="2772"/>
        <end position="2784"/>
    </location>
</feature>
<feature type="region of interest" description="Disordered" evidence="4">
    <location>
        <begin position="4373"/>
        <end position="4438"/>
    </location>
</feature>
<dbReference type="SUPFAM" id="SSF50044">
    <property type="entry name" value="SH3-domain"/>
    <property type="match status" value="1"/>
</dbReference>
<dbReference type="PROSITE" id="PS50002">
    <property type="entry name" value="SH3"/>
    <property type="match status" value="1"/>
</dbReference>
<feature type="coiled-coil region" evidence="3">
    <location>
        <begin position="1992"/>
        <end position="2102"/>
    </location>
</feature>
<organism evidence="7 8">
    <name type="scientific">Patiria miniata</name>
    <name type="common">Bat star</name>
    <name type="synonym">Asterina miniata</name>
    <dbReference type="NCBI Taxonomy" id="46514"/>
    <lineage>
        <taxon>Eukaryota</taxon>
        <taxon>Metazoa</taxon>
        <taxon>Echinodermata</taxon>
        <taxon>Eleutherozoa</taxon>
        <taxon>Asterozoa</taxon>
        <taxon>Asteroidea</taxon>
        <taxon>Valvatacea</taxon>
        <taxon>Valvatida</taxon>
        <taxon>Asterinidae</taxon>
        <taxon>Patiria</taxon>
    </lineage>
</organism>
<feature type="compositionally biased region" description="Basic and acidic residues" evidence="4">
    <location>
        <begin position="2985"/>
        <end position="3054"/>
    </location>
</feature>
<dbReference type="EnsemblMetazoa" id="XM_038215373.1">
    <property type="protein sequence ID" value="XP_038071301.1"/>
    <property type="gene ID" value="LOC119740163"/>
</dbReference>
<feature type="compositionally biased region" description="Low complexity" evidence="4">
    <location>
        <begin position="2216"/>
        <end position="2234"/>
    </location>
</feature>
<feature type="region of interest" description="Disordered" evidence="4">
    <location>
        <begin position="3615"/>
        <end position="3667"/>
    </location>
</feature>
<feature type="coiled-coil region" evidence="3">
    <location>
        <begin position="101"/>
        <end position="136"/>
    </location>
</feature>
<dbReference type="Pfam" id="PF07653">
    <property type="entry name" value="SH3_2"/>
    <property type="match status" value="1"/>
</dbReference>
<feature type="compositionally biased region" description="Polar residues" evidence="4">
    <location>
        <begin position="3478"/>
        <end position="3488"/>
    </location>
</feature>
<name>A0A914B4W3_PATMI</name>
<feature type="compositionally biased region" description="Basic and acidic residues" evidence="4">
    <location>
        <begin position="533"/>
        <end position="543"/>
    </location>
</feature>